<dbReference type="PANTHER" id="PTHR43677">
    <property type="entry name" value="SHORT-CHAIN DEHYDROGENASE/REDUCTASE"/>
    <property type="match status" value="1"/>
</dbReference>
<evidence type="ECO:0000313" key="3">
    <source>
        <dbReference type="Proteomes" id="UP000623687"/>
    </source>
</evidence>
<dbReference type="GO" id="GO:0016491">
    <property type="term" value="F:oxidoreductase activity"/>
    <property type="evidence" value="ECO:0007669"/>
    <property type="project" value="InterPro"/>
</dbReference>
<gene>
    <name evidence="2" type="ORF">PC9H_007910</name>
</gene>
<dbReference type="InterPro" id="IPR002364">
    <property type="entry name" value="Quin_OxRdtase/zeta-crystal_CS"/>
</dbReference>
<dbReference type="InterPro" id="IPR051397">
    <property type="entry name" value="Zn-ADH-like_protein"/>
</dbReference>
<accession>A0A8H6ZUT6</accession>
<dbReference type="InterPro" id="IPR013154">
    <property type="entry name" value="ADH-like_N"/>
</dbReference>
<dbReference type="GeneID" id="59377728"/>
<dbReference type="CDD" id="cd08241">
    <property type="entry name" value="QOR1"/>
    <property type="match status" value="1"/>
</dbReference>
<dbReference type="SUPFAM" id="SSF51735">
    <property type="entry name" value="NAD(P)-binding Rossmann-fold domains"/>
    <property type="match status" value="1"/>
</dbReference>
<dbReference type="EMBL" id="JACETU010000005">
    <property type="protein sequence ID" value="KAF7428681.1"/>
    <property type="molecule type" value="Genomic_DNA"/>
</dbReference>
<dbReference type="OrthoDB" id="10257049at2759"/>
<dbReference type="Gene3D" id="3.40.50.720">
    <property type="entry name" value="NAD(P)-binding Rossmann-like Domain"/>
    <property type="match status" value="1"/>
</dbReference>
<dbReference type="Proteomes" id="UP000623687">
    <property type="component" value="Unassembled WGS sequence"/>
</dbReference>
<feature type="domain" description="Enoyl reductase (ER)" evidence="1">
    <location>
        <begin position="10"/>
        <end position="325"/>
    </location>
</feature>
<name>A0A8H6ZUT6_PLEOS</name>
<dbReference type="InterPro" id="IPR013149">
    <property type="entry name" value="ADH-like_C"/>
</dbReference>
<dbReference type="PANTHER" id="PTHR43677:SF4">
    <property type="entry name" value="QUINONE OXIDOREDUCTASE-LIKE PROTEIN 2"/>
    <property type="match status" value="1"/>
</dbReference>
<dbReference type="GO" id="GO:0008270">
    <property type="term" value="F:zinc ion binding"/>
    <property type="evidence" value="ECO:0007669"/>
    <property type="project" value="InterPro"/>
</dbReference>
<dbReference type="GO" id="GO:0005739">
    <property type="term" value="C:mitochondrion"/>
    <property type="evidence" value="ECO:0007669"/>
    <property type="project" value="TreeGrafter"/>
</dbReference>
<keyword evidence="3" id="KW-1185">Reference proteome</keyword>
<dbReference type="Gene3D" id="3.90.180.10">
    <property type="entry name" value="Medium-chain alcohol dehydrogenases, catalytic domain"/>
    <property type="match status" value="1"/>
</dbReference>
<dbReference type="VEuPathDB" id="FungiDB:PC9H_007910"/>
<dbReference type="SUPFAM" id="SSF50129">
    <property type="entry name" value="GroES-like"/>
    <property type="match status" value="1"/>
</dbReference>
<dbReference type="InterPro" id="IPR036291">
    <property type="entry name" value="NAD(P)-bd_dom_sf"/>
</dbReference>
<dbReference type="RefSeq" id="XP_036631053.1">
    <property type="nucleotide sequence ID" value="XM_036777433.1"/>
</dbReference>
<organism evidence="2 3">
    <name type="scientific">Pleurotus ostreatus</name>
    <name type="common">Oyster mushroom</name>
    <name type="synonym">White-rot fungus</name>
    <dbReference type="NCBI Taxonomy" id="5322"/>
    <lineage>
        <taxon>Eukaryota</taxon>
        <taxon>Fungi</taxon>
        <taxon>Dikarya</taxon>
        <taxon>Basidiomycota</taxon>
        <taxon>Agaricomycotina</taxon>
        <taxon>Agaricomycetes</taxon>
        <taxon>Agaricomycetidae</taxon>
        <taxon>Agaricales</taxon>
        <taxon>Pleurotineae</taxon>
        <taxon>Pleurotaceae</taxon>
        <taxon>Pleurotus</taxon>
    </lineage>
</organism>
<reference evidence="2" key="1">
    <citation type="submission" date="2019-07" db="EMBL/GenBank/DDBJ databases">
        <authorList>
            <person name="Palmer J.M."/>
        </authorList>
    </citation>
    <scope>NUCLEOTIDE SEQUENCE</scope>
    <source>
        <strain evidence="2">PC9</strain>
    </source>
</reference>
<comment type="caution">
    <text evidence="2">The sequence shown here is derived from an EMBL/GenBank/DDBJ whole genome shotgun (WGS) entry which is preliminary data.</text>
</comment>
<dbReference type="InterPro" id="IPR011032">
    <property type="entry name" value="GroES-like_sf"/>
</dbReference>
<dbReference type="AlphaFoldDB" id="A0A8H6ZUT6"/>
<protein>
    <recommendedName>
        <fullName evidence="1">Enoyl reductase (ER) domain-containing protein</fullName>
    </recommendedName>
</protein>
<evidence type="ECO:0000313" key="2">
    <source>
        <dbReference type="EMBL" id="KAF7428681.1"/>
    </source>
</evidence>
<evidence type="ECO:0000259" key="1">
    <source>
        <dbReference type="SMART" id="SM00829"/>
    </source>
</evidence>
<dbReference type="PROSITE" id="PS01162">
    <property type="entry name" value="QOR_ZETA_CRYSTAL"/>
    <property type="match status" value="1"/>
</dbReference>
<proteinExistence type="predicted"/>
<dbReference type="Pfam" id="PF08240">
    <property type="entry name" value="ADH_N"/>
    <property type="match status" value="1"/>
</dbReference>
<dbReference type="InterPro" id="IPR020843">
    <property type="entry name" value="ER"/>
</dbReference>
<dbReference type="Pfam" id="PF00107">
    <property type="entry name" value="ADH_zinc_N"/>
    <property type="match status" value="1"/>
</dbReference>
<dbReference type="SMART" id="SM00829">
    <property type="entry name" value="PKS_ER"/>
    <property type="match status" value="1"/>
</dbReference>
<sequence>MRAFVVKELAHPSKITLTPNYPEPSKVGDDEVLVDIYSSGVNFFDILQSQGKYQNQPALPFILGSEFAGRIAKNSPIPKGSSFKPGDRVFGAAQGAYSEKAVVKAKSLLPLPDALTYDQGAGLFVTWPTSYEALVGRAQVKPGEWVLVTAAAGGVGIAAVQIAKGLGAKVIAAAGSKDKLDVAVKYGGADYAVDYTQKDWNQQVLKITGGKGVDVIYDPVGLIRDSLKCIAWKGRALVIGFAGGEIEKIPMNLVLLKNISIVGLHWGAYTLKEPAHIPSVWKGLLDLLASGIVKPVIYSEVYPLERLGEALGALERRETWGKVIIRIQEEKEKPKL</sequence>